<evidence type="ECO:0000313" key="4">
    <source>
        <dbReference type="EMBL" id="MDR5653660.1"/>
    </source>
</evidence>
<dbReference type="RefSeq" id="WP_310457895.1">
    <property type="nucleotide sequence ID" value="NZ_JAVKPH010000015.1"/>
</dbReference>
<dbReference type="InterPro" id="IPR013154">
    <property type="entry name" value="ADH-like_N"/>
</dbReference>
<evidence type="ECO:0000313" key="5">
    <source>
        <dbReference type="Proteomes" id="UP001247754"/>
    </source>
</evidence>
<dbReference type="Proteomes" id="UP001247754">
    <property type="component" value="Unassembled WGS sequence"/>
</dbReference>
<dbReference type="PANTHER" id="PTHR43401:SF2">
    <property type="entry name" value="L-THREONINE 3-DEHYDROGENASE"/>
    <property type="match status" value="1"/>
</dbReference>
<keyword evidence="1" id="KW-0560">Oxidoreductase</keyword>
<dbReference type="Pfam" id="PF08240">
    <property type="entry name" value="ADH_N"/>
    <property type="match status" value="1"/>
</dbReference>
<name>A0ABU1F9V9_9RHOB</name>
<dbReference type="InterPro" id="IPR013149">
    <property type="entry name" value="ADH-like_C"/>
</dbReference>
<dbReference type="PANTHER" id="PTHR43401">
    <property type="entry name" value="L-THREONINE 3-DEHYDROGENASE"/>
    <property type="match status" value="1"/>
</dbReference>
<feature type="domain" description="Alcohol dehydrogenase-like N-terminal" evidence="3">
    <location>
        <begin position="38"/>
        <end position="153"/>
    </location>
</feature>
<proteinExistence type="predicted"/>
<organism evidence="4 5">
    <name type="scientific">Ruixingdingia sedimenti</name>
    <dbReference type="NCBI Taxonomy" id="3073604"/>
    <lineage>
        <taxon>Bacteria</taxon>
        <taxon>Pseudomonadati</taxon>
        <taxon>Pseudomonadota</taxon>
        <taxon>Alphaproteobacteria</taxon>
        <taxon>Rhodobacterales</taxon>
        <taxon>Paracoccaceae</taxon>
        <taxon>Ruixingdingia</taxon>
    </lineage>
</organism>
<dbReference type="SUPFAM" id="SSF50129">
    <property type="entry name" value="GroES-like"/>
    <property type="match status" value="1"/>
</dbReference>
<dbReference type="EMBL" id="JAVKPH010000015">
    <property type="protein sequence ID" value="MDR5653660.1"/>
    <property type="molecule type" value="Genomic_DNA"/>
</dbReference>
<keyword evidence="5" id="KW-1185">Reference proteome</keyword>
<dbReference type="Gene3D" id="3.90.180.10">
    <property type="entry name" value="Medium-chain alcohol dehydrogenases, catalytic domain"/>
    <property type="match status" value="1"/>
</dbReference>
<accession>A0ABU1F9V9</accession>
<evidence type="ECO:0000259" key="3">
    <source>
        <dbReference type="Pfam" id="PF08240"/>
    </source>
</evidence>
<sequence>MNDFGIIGVAPTINVALQTGPRQLELTKLPRPRIDRAGGAIVRIEACGMCGSDIEQYSGHHSYAAFPYVPGHEPVGVIDEISAESALKWGVKVGDRVAIEPVLSCGHCEHCKTGHKLLCEDTSVLGLTSTSVEPGILGAYAEYMYLPKDTIVHRIAPHVAPSTAVLFNPLGAGIRWGVTETDLAIGETIVILGCGQRGIAATIAAKAAGAGKIIVTDVERAHNKLETALAIGADHIVVADRQDVIAEVGRLTGGRMADVVLDVTAATQPLADAIDLVRRGGRIVIGGVKGADKSIPLFMDRLTLRSVTLKGVFSVDTRAYRQALNMIEAGNARASAFSTQAFPLAATEEAIHRLAGWDGKTPAIHVMIDPWA</sequence>
<gene>
    <name evidence="4" type="ORF">RGD00_13665</name>
</gene>
<comment type="caution">
    <text evidence="4">The sequence shown here is derived from an EMBL/GenBank/DDBJ whole genome shotgun (WGS) entry which is preliminary data.</text>
</comment>
<feature type="domain" description="Alcohol dehydrogenase-like C-terminal" evidence="2">
    <location>
        <begin position="198"/>
        <end position="328"/>
    </location>
</feature>
<protein>
    <submittedName>
        <fullName evidence="4">Alcohol dehydrogenase catalytic domain-containing protein</fullName>
    </submittedName>
</protein>
<dbReference type="InterPro" id="IPR011032">
    <property type="entry name" value="GroES-like_sf"/>
</dbReference>
<dbReference type="InterPro" id="IPR050129">
    <property type="entry name" value="Zn_alcohol_dh"/>
</dbReference>
<reference evidence="4 5" key="1">
    <citation type="submission" date="2023-09" db="EMBL/GenBank/DDBJ databases">
        <title>Xinfangfangia sedmenti sp. nov., isolated the sedment.</title>
        <authorList>
            <person name="Xu L."/>
        </authorList>
    </citation>
    <scope>NUCLEOTIDE SEQUENCE [LARGE SCALE GENOMIC DNA]</scope>
    <source>
        <strain evidence="4 5">LG-4</strain>
    </source>
</reference>
<dbReference type="Gene3D" id="3.40.50.720">
    <property type="entry name" value="NAD(P)-binding Rossmann-like Domain"/>
    <property type="match status" value="1"/>
</dbReference>
<dbReference type="SUPFAM" id="SSF51735">
    <property type="entry name" value="NAD(P)-binding Rossmann-fold domains"/>
    <property type="match status" value="1"/>
</dbReference>
<dbReference type="InterPro" id="IPR036291">
    <property type="entry name" value="NAD(P)-bd_dom_sf"/>
</dbReference>
<evidence type="ECO:0000259" key="2">
    <source>
        <dbReference type="Pfam" id="PF00107"/>
    </source>
</evidence>
<evidence type="ECO:0000256" key="1">
    <source>
        <dbReference type="ARBA" id="ARBA00023002"/>
    </source>
</evidence>
<dbReference type="Pfam" id="PF00107">
    <property type="entry name" value="ADH_zinc_N"/>
    <property type="match status" value="1"/>
</dbReference>